<reference evidence="1 2" key="1">
    <citation type="journal article" date="2005" name="PLoS Biol.">
        <title>The genomes of Oryza sativa: a history of duplications.</title>
        <authorList>
            <person name="Yu J."/>
            <person name="Wang J."/>
            <person name="Lin W."/>
            <person name="Li S."/>
            <person name="Li H."/>
            <person name="Zhou J."/>
            <person name="Ni P."/>
            <person name="Dong W."/>
            <person name="Hu S."/>
            <person name="Zeng C."/>
            <person name="Zhang J."/>
            <person name="Zhang Y."/>
            <person name="Li R."/>
            <person name="Xu Z."/>
            <person name="Li S."/>
            <person name="Li X."/>
            <person name="Zheng H."/>
            <person name="Cong L."/>
            <person name="Lin L."/>
            <person name="Yin J."/>
            <person name="Geng J."/>
            <person name="Li G."/>
            <person name="Shi J."/>
            <person name="Liu J."/>
            <person name="Lv H."/>
            <person name="Li J."/>
            <person name="Wang J."/>
            <person name="Deng Y."/>
            <person name="Ran L."/>
            <person name="Shi X."/>
            <person name="Wang X."/>
            <person name="Wu Q."/>
            <person name="Li C."/>
            <person name="Ren X."/>
            <person name="Wang J."/>
            <person name="Wang X."/>
            <person name="Li D."/>
            <person name="Liu D."/>
            <person name="Zhang X."/>
            <person name="Ji Z."/>
            <person name="Zhao W."/>
            <person name="Sun Y."/>
            <person name="Zhang Z."/>
            <person name="Bao J."/>
            <person name="Han Y."/>
            <person name="Dong L."/>
            <person name="Ji J."/>
            <person name="Chen P."/>
            <person name="Wu S."/>
            <person name="Liu J."/>
            <person name="Xiao Y."/>
            <person name="Bu D."/>
            <person name="Tan J."/>
            <person name="Yang L."/>
            <person name="Ye C."/>
            <person name="Zhang J."/>
            <person name="Xu J."/>
            <person name="Zhou Y."/>
            <person name="Yu Y."/>
            <person name="Zhang B."/>
            <person name="Zhuang S."/>
            <person name="Wei H."/>
            <person name="Liu B."/>
            <person name="Lei M."/>
            <person name="Yu H."/>
            <person name="Li Y."/>
            <person name="Xu H."/>
            <person name="Wei S."/>
            <person name="He X."/>
            <person name="Fang L."/>
            <person name="Zhang Z."/>
            <person name="Zhang Y."/>
            <person name="Huang X."/>
            <person name="Su Z."/>
            <person name="Tong W."/>
            <person name="Li J."/>
            <person name="Tong Z."/>
            <person name="Li S."/>
            <person name="Ye J."/>
            <person name="Wang L."/>
            <person name="Fang L."/>
            <person name="Lei T."/>
            <person name="Chen C."/>
            <person name="Chen H."/>
            <person name="Xu Z."/>
            <person name="Li H."/>
            <person name="Huang H."/>
            <person name="Zhang F."/>
            <person name="Xu H."/>
            <person name="Li N."/>
            <person name="Zhao C."/>
            <person name="Li S."/>
            <person name="Dong L."/>
            <person name="Huang Y."/>
            <person name="Li L."/>
            <person name="Xi Y."/>
            <person name="Qi Q."/>
            <person name="Li W."/>
            <person name="Zhang B."/>
            <person name="Hu W."/>
            <person name="Zhang Y."/>
            <person name="Tian X."/>
            <person name="Jiao Y."/>
            <person name="Liang X."/>
            <person name="Jin J."/>
            <person name="Gao L."/>
            <person name="Zheng W."/>
            <person name="Hao B."/>
            <person name="Liu S."/>
            <person name="Wang W."/>
            <person name="Yuan L."/>
            <person name="Cao M."/>
            <person name="McDermott J."/>
            <person name="Samudrala R."/>
            <person name="Wang J."/>
            <person name="Wong G.K."/>
            <person name="Yang H."/>
        </authorList>
    </citation>
    <scope>NUCLEOTIDE SEQUENCE [LARGE SCALE GENOMIC DNA]</scope>
    <source>
        <strain evidence="2">cv. 93-11</strain>
    </source>
</reference>
<dbReference type="Gramene" id="BGIOSGA008707-TA">
    <property type="protein sequence ID" value="BGIOSGA008707-PA"/>
    <property type="gene ID" value="BGIOSGA008707"/>
</dbReference>
<proteinExistence type="predicted"/>
<evidence type="ECO:0000313" key="1">
    <source>
        <dbReference type="EMBL" id="EAY86873.1"/>
    </source>
</evidence>
<accession>A2X7R3</accession>
<protein>
    <submittedName>
        <fullName evidence="1">Uncharacterized protein</fullName>
    </submittedName>
</protein>
<evidence type="ECO:0000313" key="2">
    <source>
        <dbReference type="Proteomes" id="UP000007015"/>
    </source>
</evidence>
<dbReference type="EMBL" id="CM000127">
    <property type="protein sequence ID" value="EAY86873.1"/>
    <property type="molecule type" value="Genomic_DNA"/>
</dbReference>
<gene>
    <name evidence="1" type="ORF">OsI_08257</name>
</gene>
<dbReference type="HOGENOM" id="CLU_2076978_0_0_1"/>
<keyword evidence="2" id="KW-1185">Reference proteome</keyword>
<dbReference type="AlphaFoldDB" id="A2X7R3"/>
<name>A2X7R3_ORYSI</name>
<dbReference type="Proteomes" id="UP000007015">
    <property type="component" value="Chromosome 2"/>
</dbReference>
<organism evidence="1 2">
    <name type="scientific">Oryza sativa subsp. indica</name>
    <name type="common">Rice</name>
    <dbReference type="NCBI Taxonomy" id="39946"/>
    <lineage>
        <taxon>Eukaryota</taxon>
        <taxon>Viridiplantae</taxon>
        <taxon>Streptophyta</taxon>
        <taxon>Embryophyta</taxon>
        <taxon>Tracheophyta</taxon>
        <taxon>Spermatophyta</taxon>
        <taxon>Magnoliopsida</taxon>
        <taxon>Liliopsida</taxon>
        <taxon>Poales</taxon>
        <taxon>Poaceae</taxon>
        <taxon>BOP clade</taxon>
        <taxon>Oryzoideae</taxon>
        <taxon>Oryzeae</taxon>
        <taxon>Oryzinae</taxon>
        <taxon>Oryza</taxon>
        <taxon>Oryza sativa</taxon>
    </lineage>
</organism>
<sequence>MVRKLEVLMMSMVLGGWYDALRCFFGSFDDVGEGGCSCGACKKGTRVGKSHAIDHDRRRRDERWRRRVLGARWPVGPAPTSRKEWRALAAGDGEMVEVEAKRLRSWFSRRRGHIDGWT</sequence>